<accession>A0AAX2CDN6</accession>
<dbReference type="SFLD" id="SFLDS00003">
    <property type="entry name" value="Haloacid_Dehalogenase"/>
    <property type="match status" value="1"/>
</dbReference>
<dbReference type="GO" id="GO:0005829">
    <property type="term" value="C:cytosol"/>
    <property type="evidence" value="ECO:0007669"/>
    <property type="project" value="TreeGrafter"/>
</dbReference>
<dbReference type="PANTHER" id="PTHR43434">
    <property type="entry name" value="PHOSPHOGLYCOLATE PHOSPHATASE"/>
    <property type="match status" value="1"/>
</dbReference>
<dbReference type="GO" id="GO:0006281">
    <property type="term" value="P:DNA repair"/>
    <property type="evidence" value="ECO:0007669"/>
    <property type="project" value="TreeGrafter"/>
</dbReference>
<organism evidence="3 4">
    <name type="scientific">Bacillus cytotoxicus</name>
    <dbReference type="NCBI Taxonomy" id="580165"/>
    <lineage>
        <taxon>Bacteria</taxon>
        <taxon>Bacillati</taxon>
        <taxon>Bacillota</taxon>
        <taxon>Bacilli</taxon>
        <taxon>Bacillales</taxon>
        <taxon>Bacillaceae</taxon>
        <taxon>Bacillus</taxon>
        <taxon>Bacillus cereus group</taxon>
    </lineage>
</organism>
<dbReference type="SUPFAM" id="SSF56784">
    <property type="entry name" value="HAD-like"/>
    <property type="match status" value="1"/>
</dbReference>
<dbReference type="InterPro" id="IPR006439">
    <property type="entry name" value="HAD-SF_hydro_IA"/>
</dbReference>
<dbReference type="PANTHER" id="PTHR43434:SF1">
    <property type="entry name" value="PHOSPHOGLYCOLATE PHOSPHATASE"/>
    <property type="match status" value="1"/>
</dbReference>
<dbReference type="InterPro" id="IPR036412">
    <property type="entry name" value="HAD-like_sf"/>
</dbReference>
<reference evidence="3 4" key="1">
    <citation type="submission" date="2016-08" db="EMBL/GenBank/DDBJ databases">
        <authorList>
            <person name="Loux V."/>
            <person name="Rue O."/>
        </authorList>
    </citation>
    <scope>NUCLEOTIDE SEQUENCE [LARGE SCALE GENOMIC DNA]</scope>
    <source>
        <strain evidence="3 4">AFSSA_08CEB44bac</strain>
    </source>
</reference>
<dbReference type="GO" id="GO:0008967">
    <property type="term" value="F:phosphoglycolate phosphatase activity"/>
    <property type="evidence" value="ECO:0007669"/>
    <property type="project" value="TreeGrafter"/>
</dbReference>
<keyword evidence="2" id="KW-0460">Magnesium</keyword>
<dbReference type="AlphaFoldDB" id="A0AAX2CDN6"/>
<dbReference type="Pfam" id="PF13419">
    <property type="entry name" value="HAD_2"/>
    <property type="match status" value="1"/>
</dbReference>
<dbReference type="Proteomes" id="UP000242164">
    <property type="component" value="Unassembled WGS sequence"/>
</dbReference>
<sequence>MEKIKAILFDKDGTLMDFHSVWVKVAGELVAQLIKVYDLPQSLQQTLLSEIGVEENFVHPESALAAGTSRDVAKVFCEYISSEKEENMSQWVSQQLFTLMYEHRSHMKMTANIPEILQALKDREFILGVVTADDLAPTELFLKQYQLESFFDCIITSDTFPAQKPDKKIIEFICERFHLIPSEIAVIGDTPTDLHLAKNSGDCYAIGVLSGTGDYQTLAPLADLILDSVGDLISSSGTLLFEQVKPNR</sequence>
<dbReference type="InterPro" id="IPR041492">
    <property type="entry name" value="HAD_2"/>
</dbReference>
<comment type="caution">
    <text evidence="3">The sequence shown here is derived from an EMBL/GenBank/DDBJ whole genome shotgun (WGS) entry which is preliminary data.</text>
</comment>
<keyword evidence="1 3" id="KW-0378">Hydrolase</keyword>
<dbReference type="CDD" id="cd01427">
    <property type="entry name" value="HAD_like"/>
    <property type="match status" value="1"/>
</dbReference>
<dbReference type="PRINTS" id="PR00413">
    <property type="entry name" value="HADHALOGNASE"/>
</dbReference>
<evidence type="ECO:0000256" key="2">
    <source>
        <dbReference type="ARBA" id="ARBA00022842"/>
    </source>
</evidence>
<name>A0AAX2CDN6_9BACI</name>
<dbReference type="InterPro" id="IPR050155">
    <property type="entry name" value="HAD-like_hydrolase_sf"/>
</dbReference>
<dbReference type="RefSeq" id="WP_087097591.1">
    <property type="nucleotide sequence ID" value="NZ_CP066179.1"/>
</dbReference>
<protein>
    <submittedName>
        <fullName evidence="3">HAD-superfamily hydrolase, subfamily IA, variant 1</fullName>
    </submittedName>
</protein>
<evidence type="ECO:0000313" key="3">
    <source>
        <dbReference type="EMBL" id="SCL83327.1"/>
    </source>
</evidence>
<evidence type="ECO:0000313" key="4">
    <source>
        <dbReference type="Proteomes" id="UP000242164"/>
    </source>
</evidence>
<dbReference type="InterPro" id="IPR023198">
    <property type="entry name" value="PGP-like_dom2"/>
</dbReference>
<dbReference type="Gene3D" id="1.10.150.240">
    <property type="entry name" value="Putative phosphatase, domain 2"/>
    <property type="match status" value="1"/>
</dbReference>
<dbReference type="NCBIfam" id="TIGR01549">
    <property type="entry name" value="HAD-SF-IA-v1"/>
    <property type="match status" value="1"/>
</dbReference>
<dbReference type="SFLD" id="SFLDG01129">
    <property type="entry name" value="C1.5:_HAD__Beta-PGM__Phosphata"/>
    <property type="match status" value="1"/>
</dbReference>
<proteinExistence type="predicted"/>
<gene>
    <name evidence="3" type="ORF">BCB44BAC_00359</name>
</gene>
<dbReference type="InterPro" id="IPR023214">
    <property type="entry name" value="HAD_sf"/>
</dbReference>
<evidence type="ECO:0000256" key="1">
    <source>
        <dbReference type="ARBA" id="ARBA00022801"/>
    </source>
</evidence>
<dbReference type="EMBL" id="FMIK01000012">
    <property type="protein sequence ID" value="SCL83327.1"/>
    <property type="molecule type" value="Genomic_DNA"/>
</dbReference>
<dbReference type="Gene3D" id="3.40.50.1000">
    <property type="entry name" value="HAD superfamily/HAD-like"/>
    <property type="match status" value="1"/>
</dbReference>